<gene>
    <name evidence="7" type="ORF">DW099_09950</name>
</gene>
<evidence type="ECO:0000313" key="7">
    <source>
        <dbReference type="EMBL" id="RHJ88689.1"/>
    </source>
</evidence>
<dbReference type="InterPro" id="IPR045070">
    <property type="entry name" value="MATE_MepA-like"/>
</dbReference>
<reference evidence="7 8" key="1">
    <citation type="submission" date="2018-08" db="EMBL/GenBank/DDBJ databases">
        <title>A genome reference for cultivated species of the human gut microbiota.</title>
        <authorList>
            <person name="Zou Y."/>
            <person name="Xue W."/>
            <person name="Luo G."/>
        </authorList>
    </citation>
    <scope>NUCLEOTIDE SEQUENCE [LARGE SCALE GENOMIC DNA]</scope>
    <source>
        <strain evidence="7 8">AM07-24</strain>
    </source>
</reference>
<dbReference type="Pfam" id="PF01554">
    <property type="entry name" value="MatE"/>
    <property type="match status" value="2"/>
</dbReference>
<dbReference type="GO" id="GO:0015297">
    <property type="term" value="F:antiporter activity"/>
    <property type="evidence" value="ECO:0007669"/>
    <property type="project" value="InterPro"/>
</dbReference>
<dbReference type="AlphaFoldDB" id="A0A415E522"/>
<feature type="transmembrane region" description="Helical" evidence="6">
    <location>
        <begin position="384"/>
        <end position="404"/>
    </location>
</feature>
<dbReference type="CDD" id="cd13143">
    <property type="entry name" value="MATE_MepA_like"/>
    <property type="match status" value="1"/>
</dbReference>
<keyword evidence="4 6" id="KW-1133">Transmembrane helix</keyword>
<dbReference type="PROSITE" id="PS51257">
    <property type="entry name" value="PROKAR_LIPOPROTEIN"/>
    <property type="match status" value="1"/>
</dbReference>
<dbReference type="STRING" id="1776384.GCA_900086585_02197"/>
<evidence type="ECO:0000256" key="6">
    <source>
        <dbReference type="SAM" id="Phobius"/>
    </source>
</evidence>
<keyword evidence="5 6" id="KW-0472">Membrane</keyword>
<keyword evidence="8" id="KW-1185">Reference proteome</keyword>
<evidence type="ECO:0000256" key="4">
    <source>
        <dbReference type="ARBA" id="ARBA00022989"/>
    </source>
</evidence>
<feature type="transmembrane region" description="Helical" evidence="6">
    <location>
        <begin position="12"/>
        <end position="37"/>
    </location>
</feature>
<feature type="transmembrane region" description="Helical" evidence="6">
    <location>
        <begin position="49"/>
        <end position="68"/>
    </location>
</feature>
<dbReference type="InterPro" id="IPR002528">
    <property type="entry name" value="MATE_fam"/>
</dbReference>
<feature type="transmembrane region" description="Helical" evidence="6">
    <location>
        <begin position="308"/>
        <end position="331"/>
    </location>
</feature>
<feature type="transmembrane region" description="Helical" evidence="6">
    <location>
        <begin position="355"/>
        <end position="377"/>
    </location>
</feature>
<feature type="transmembrane region" description="Helical" evidence="6">
    <location>
        <begin position="89"/>
        <end position="112"/>
    </location>
</feature>
<comment type="caution">
    <text evidence="7">The sequence shown here is derived from an EMBL/GenBank/DDBJ whole genome shotgun (WGS) entry which is preliminary data.</text>
</comment>
<dbReference type="OrthoDB" id="305360at2"/>
<dbReference type="GO" id="GO:0042910">
    <property type="term" value="F:xenobiotic transmembrane transporter activity"/>
    <property type="evidence" value="ECO:0007669"/>
    <property type="project" value="InterPro"/>
</dbReference>
<dbReference type="EMBL" id="QRMS01000002">
    <property type="protein sequence ID" value="RHJ88689.1"/>
    <property type="molecule type" value="Genomic_DNA"/>
</dbReference>
<feature type="transmembrane region" description="Helical" evidence="6">
    <location>
        <begin position="232"/>
        <end position="260"/>
    </location>
</feature>
<evidence type="ECO:0000256" key="2">
    <source>
        <dbReference type="ARBA" id="ARBA00022475"/>
    </source>
</evidence>
<dbReference type="GeneID" id="83004552"/>
<comment type="subcellular location">
    <subcellularLocation>
        <location evidence="1">Cell membrane</location>
        <topology evidence="1">Multi-pass membrane protein</topology>
    </subcellularLocation>
</comment>
<dbReference type="Proteomes" id="UP000284841">
    <property type="component" value="Unassembled WGS sequence"/>
</dbReference>
<accession>A0A415E522</accession>
<feature type="transmembrane region" description="Helical" evidence="6">
    <location>
        <begin position="132"/>
        <end position="152"/>
    </location>
</feature>
<feature type="transmembrane region" description="Helical" evidence="6">
    <location>
        <begin position="410"/>
        <end position="431"/>
    </location>
</feature>
<keyword evidence="3 6" id="KW-0812">Transmembrane</keyword>
<organism evidence="7 8">
    <name type="scientific">Emergencia timonensis</name>
    <dbReference type="NCBI Taxonomy" id="1776384"/>
    <lineage>
        <taxon>Bacteria</taxon>
        <taxon>Bacillati</taxon>
        <taxon>Bacillota</taxon>
        <taxon>Clostridia</taxon>
        <taxon>Peptostreptococcales</taxon>
        <taxon>Anaerovoracaceae</taxon>
        <taxon>Emergencia</taxon>
    </lineage>
</organism>
<evidence type="ECO:0000313" key="8">
    <source>
        <dbReference type="Proteomes" id="UP000284841"/>
    </source>
</evidence>
<evidence type="ECO:0000256" key="1">
    <source>
        <dbReference type="ARBA" id="ARBA00004651"/>
    </source>
</evidence>
<dbReference type="PANTHER" id="PTHR43823:SF3">
    <property type="entry name" value="MULTIDRUG EXPORT PROTEIN MEPA"/>
    <property type="match status" value="1"/>
</dbReference>
<sequence length="449" mass="47965">MERIDDKSRKKFAKYVSLNILAMLGSSCYIVADTFFIANGIGADGLTALNLAISLFSFIQAIGLMVGIGSGTRYAVSMSRGERETGSRVFSNAIMAGIAAGCLIAVVGLLFAGRIAEAIGADQVTKGMTSTYLKVIMFFAPFYIVNHTIVAFVRNDGNPKLATIAMLAGNFSNIILDYVFIYLFKWGMFGASFATGIGPVISICCLSAHFIKKQNQFKLIKTRFLLHTVADFCKLGISSFVNELSTGAVIMIFNFLFLGLGGNTAVAAYGIVANVALFAVSIFTGIAQGIQPLVSDYYGKSMTGQLKAVLKDAVVVALVLTAAIVAFSNLFNDGIVALFNKSGDPLLQSIAKEGITIYFLGFFPGSLNIVLAGYLSAMEKAEKGFIISLLRGLVIIAPSAWLLSRFFGMTGVWTAIPVTETITLLAALLMLKKTIYPPLSSSETPQLPV</sequence>
<dbReference type="PANTHER" id="PTHR43823">
    <property type="entry name" value="SPORULATION PROTEIN YKVU"/>
    <property type="match status" value="1"/>
</dbReference>
<dbReference type="InterPro" id="IPR051327">
    <property type="entry name" value="MATE_MepA_subfamily"/>
</dbReference>
<dbReference type="RefSeq" id="WP_067537932.1">
    <property type="nucleotide sequence ID" value="NZ_AP025567.1"/>
</dbReference>
<feature type="transmembrane region" description="Helical" evidence="6">
    <location>
        <begin position="266"/>
        <end position="287"/>
    </location>
</feature>
<protein>
    <submittedName>
        <fullName evidence="7">MATE family efflux transporter</fullName>
    </submittedName>
</protein>
<name>A0A415E522_9FIRM</name>
<dbReference type="GO" id="GO:0005886">
    <property type="term" value="C:plasma membrane"/>
    <property type="evidence" value="ECO:0007669"/>
    <property type="project" value="UniProtKB-SubCell"/>
</dbReference>
<proteinExistence type="predicted"/>
<dbReference type="NCBIfam" id="TIGR00797">
    <property type="entry name" value="matE"/>
    <property type="match status" value="1"/>
</dbReference>
<evidence type="ECO:0000256" key="5">
    <source>
        <dbReference type="ARBA" id="ARBA00023136"/>
    </source>
</evidence>
<feature type="transmembrane region" description="Helical" evidence="6">
    <location>
        <begin position="164"/>
        <end position="184"/>
    </location>
</feature>
<evidence type="ECO:0000256" key="3">
    <source>
        <dbReference type="ARBA" id="ARBA00022692"/>
    </source>
</evidence>
<feature type="transmembrane region" description="Helical" evidence="6">
    <location>
        <begin position="190"/>
        <end position="211"/>
    </location>
</feature>
<keyword evidence="2" id="KW-1003">Cell membrane</keyword>